<keyword evidence="5" id="KW-1185">Reference proteome</keyword>
<evidence type="ECO:0000313" key="5">
    <source>
        <dbReference type="Proteomes" id="UP001050975"/>
    </source>
</evidence>
<reference evidence="4" key="1">
    <citation type="submission" date="2019-10" db="EMBL/GenBank/DDBJ databases">
        <title>Draft genome sequece of Microseira wollei NIES-4236.</title>
        <authorList>
            <person name="Yamaguchi H."/>
            <person name="Suzuki S."/>
            <person name="Kawachi M."/>
        </authorList>
    </citation>
    <scope>NUCLEOTIDE SEQUENCE</scope>
    <source>
        <strain evidence="4">NIES-4236</strain>
    </source>
</reference>
<gene>
    <name evidence="4" type="ORF">MiSe_71550</name>
</gene>
<keyword evidence="4" id="KW-0346">Stress response</keyword>
<protein>
    <submittedName>
        <fullName evidence="4">Heat shock protein Hsp20</fullName>
    </submittedName>
</protein>
<accession>A0AAV3WM32</accession>
<dbReference type="Pfam" id="PF00011">
    <property type="entry name" value="HSP20"/>
    <property type="match status" value="1"/>
</dbReference>
<evidence type="ECO:0000256" key="2">
    <source>
        <dbReference type="RuleBase" id="RU003616"/>
    </source>
</evidence>
<dbReference type="RefSeq" id="WP_226589702.1">
    <property type="nucleotide sequence ID" value="NZ_BLAY01000159.1"/>
</dbReference>
<evidence type="ECO:0000259" key="3">
    <source>
        <dbReference type="PROSITE" id="PS01031"/>
    </source>
</evidence>
<name>A0AAV3WM32_9CYAN</name>
<organism evidence="4 5">
    <name type="scientific">Microseira wollei NIES-4236</name>
    <dbReference type="NCBI Taxonomy" id="2530354"/>
    <lineage>
        <taxon>Bacteria</taxon>
        <taxon>Bacillati</taxon>
        <taxon>Cyanobacteriota</taxon>
        <taxon>Cyanophyceae</taxon>
        <taxon>Oscillatoriophycideae</taxon>
        <taxon>Aerosakkonematales</taxon>
        <taxon>Aerosakkonemataceae</taxon>
        <taxon>Microseira</taxon>
    </lineage>
</organism>
<dbReference type="InterPro" id="IPR031107">
    <property type="entry name" value="Small_HSP"/>
</dbReference>
<proteinExistence type="inferred from homology"/>
<comment type="caution">
    <text evidence="4">The sequence shown here is derived from an EMBL/GenBank/DDBJ whole genome shotgun (WGS) entry which is preliminary data.</text>
</comment>
<dbReference type="EMBL" id="BLAY01000159">
    <property type="protein sequence ID" value="GET42339.1"/>
    <property type="molecule type" value="Genomic_DNA"/>
</dbReference>
<dbReference type="PROSITE" id="PS01031">
    <property type="entry name" value="SHSP"/>
    <property type="match status" value="1"/>
</dbReference>
<evidence type="ECO:0000256" key="1">
    <source>
        <dbReference type="PROSITE-ProRule" id="PRU00285"/>
    </source>
</evidence>
<dbReference type="Gene3D" id="2.60.40.790">
    <property type="match status" value="1"/>
</dbReference>
<comment type="similarity">
    <text evidence="1 2">Belongs to the small heat shock protein (HSP20) family.</text>
</comment>
<dbReference type="SUPFAM" id="SSF49764">
    <property type="entry name" value="HSP20-like chaperones"/>
    <property type="match status" value="1"/>
</dbReference>
<dbReference type="InterPro" id="IPR002068">
    <property type="entry name" value="A-crystallin/Hsp20_dom"/>
</dbReference>
<dbReference type="PANTHER" id="PTHR11527">
    <property type="entry name" value="HEAT-SHOCK PROTEIN 20 FAMILY MEMBER"/>
    <property type="match status" value="1"/>
</dbReference>
<sequence>MALIRWQPFHEMESLRRQMDQLFDEFAGMSRETRSTAWAPAIELKDENDHLVLRAEIPGVEGKDLDIQVAREAVSIAGEHRYEKKTEEKGFYRSELRYGNFQRTIPLPVPVENDKVQAEFKNGILTLTLPKAEEVRRKVFKVNLGNGQGAIPASESATENSQG</sequence>
<dbReference type="CDD" id="cd06464">
    <property type="entry name" value="ACD_sHsps-like"/>
    <property type="match status" value="1"/>
</dbReference>
<dbReference type="AlphaFoldDB" id="A0AAV3WM32"/>
<dbReference type="Proteomes" id="UP001050975">
    <property type="component" value="Unassembled WGS sequence"/>
</dbReference>
<dbReference type="InterPro" id="IPR008978">
    <property type="entry name" value="HSP20-like_chaperone"/>
</dbReference>
<feature type="domain" description="SHSP" evidence="3">
    <location>
        <begin position="32"/>
        <end position="145"/>
    </location>
</feature>
<evidence type="ECO:0000313" key="4">
    <source>
        <dbReference type="EMBL" id="GET42339.1"/>
    </source>
</evidence>